<feature type="domain" description="Solute-binding protein family 5" evidence="2">
    <location>
        <begin position="82"/>
        <end position="517"/>
    </location>
</feature>
<feature type="region of interest" description="Disordered" evidence="1">
    <location>
        <begin position="400"/>
        <end position="433"/>
    </location>
</feature>
<dbReference type="Gene3D" id="3.40.190.10">
    <property type="entry name" value="Periplasmic binding protein-like II"/>
    <property type="match status" value="1"/>
</dbReference>
<dbReference type="GO" id="GO:0043190">
    <property type="term" value="C:ATP-binding cassette (ABC) transporter complex"/>
    <property type="evidence" value="ECO:0007669"/>
    <property type="project" value="InterPro"/>
</dbReference>
<dbReference type="PIRSF" id="PIRSF002741">
    <property type="entry name" value="MppA"/>
    <property type="match status" value="1"/>
</dbReference>
<dbReference type="RefSeq" id="WP_006722106.1">
    <property type="nucleotide sequence ID" value="NZ_CP085935.1"/>
</dbReference>
<dbReference type="Proteomes" id="UP000003560">
    <property type="component" value="Unassembled WGS sequence"/>
</dbReference>
<comment type="caution">
    <text evidence="3">The sequence shown here is derived from an EMBL/GenBank/DDBJ whole genome shotgun (WGS) entry which is preliminary data.</text>
</comment>
<evidence type="ECO:0000259" key="2">
    <source>
        <dbReference type="Pfam" id="PF00496"/>
    </source>
</evidence>
<protein>
    <submittedName>
        <fullName evidence="3">Tat pathway signal sequence domain protein</fullName>
    </submittedName>
</protein>
<dbReference type="GO" id="GO:1904680">
    <property type="term" value="F:peptide transmembrane transporter activity"/>
    <property type="evidence" value="ECO:0007669"/>
    <property type="project" value="TreeGrafter"/>
</dbReference>
<evidence type="ECO:0000313" key="4">
    <source>
        <dbReference type="Proteomes" id="UP000003560"/>
    </source>
</evidence>
<evidence type="ECO:0000256" key="1">
    <source>
        <dbReference type="SAM" id="MobiDB-lite"/>
    </source>
</evidence>
<dbReference type="PROSITE" id="PS51257">
    <property type="entry name" value="PROKAR_LIPOPROTEIN"/>
    <property type="match status" value="1"/>
</dbReference>
<dbReference type="OrthoDB" id="9046151at2"/>
<name>B6GEE5_9ACTN</name>
<dbReference type="HOGENOM" id="CLU_017028_0_3_11"/>
<dbReference type="GO" id="GO:0042597">
    <property type="term" value="C:periplasmic space"/>
    <property type="evidence" value="ECO:0007669"/>
    <property type="project" value="UniProtKB-ARBA"/>
</dbReference>
<sequence length="600" mass="62788">MIDRRTLLGGAAGIAAGMGLSGCGRAGRGSVTSAEDAPATWVTVRVGVPQAIDPLLVSDRAGLQVLHALFCPLTRIEDGRAVGNAARSFEVSKDARTVTFHLVEGATFHTGGVVTASAFKRAWERIVKPLDQDERSGKDKRDEDAEEFAHSRWAELLSAVEGYEALHEGRASELVGLRCPDDNTLVVTLSRPFAGFAEVASHPALGPVPASADQDPEAFAAQPVGNGPFALKEPWDGKTGLALARFDTCAYGVASVEGVQFVIAGETVSGYHQFQAGNLDICDVPVDQLEDAEETAGASANAFDMYPGERLVHGAEPGLTYLVCNTRVSPFDRAEFRRAVSCAIDRETLCRKALNYSAEPAWSLVAPTVGEMPSWEACTFDAERAVELVEALRSEAVDAAEAGTDPAMGSAEADGSVGAAGSATAPEDSENSAVAEPAAEPLELDFTLLRRKGGVQGHIADQVTADLKDAGVTVKTEALDASDLLERLSQGEFSCAVVTCDPVAATPTATVEALFGASAGRAAWSGMDAGERSAAVDAVEAAADDAAREERVREVVTLAGESLDVIPLVHPAYTKIATERVSHARVDPWGAVDCATVELA</sequence>
<dbReference type="STRING" id="445975.COLSTE_02488"/>
<gene>
    <name evidence="3" type="ORF">COLSTE_02488</name>
</gene>
<dbReference type="EMBL" id="ABXJ01000148">
    <property type="protein sequence ID" value="EEA89365.1"/>
    <property type="molecule type" value="Genomic_DNA"/>
</dbReference>
<dbReference type="InterPro" id="IPR039424">
    <property type="entry name" value="SBP_5"/>
</dbReference>
<dbReference type="PANTHER" id="PTHR30290:SF83">
    <property type="entry name" value="ABC TRANSPORTER SUBSTRATE-BINDING PROTEIN"/>
    <property type="match status" value="1"/>
</dbReference>
<dbReference type="InterPro" id="IPR006311">
    <property type="entry name" value="TAT_signal"/>
</dbReference>
<dbReference type="InterPro" id="IPR030678">
    <property type="entry name" value="Peptide/Ni-bd"/>
</dbReference>
<organism evidence="3 4">
    <name type="scientific">Collinsella stercoris DSM 13279</name>
    <dbReference type="NCBI Taxonomy" id="445975"/>
    <lineage>
        <taxon>Bacteria</taxon>
        <taxon>Bacillati</taxon>
        <taxon>Actinomycetota</taxon>
        <taxon>Coriobacteriia</taxon>
        <taxon>Coriobacteriales</taxon>
        <taxon>Coriobacteriaceae</taxon>
        <taxon>Collinsella</taxon>
    </lineage>
</organism>
<dbReference type="PANTHER" id="PTHR30290">
    <property type="entry name" value="PERIPLASMIC BINDING COMPONENT OF ABC TRANSPORTER"/>
    <property type="match status" value="1"/>
</dbReference>
<proteinExistence type="predicted"/>
<dbReference type="SUPFAM" id="SSF53850">
    <property type="entry name" value="Periplasmic binding protein-like II"/>
    <property type="match status" value="1"/>
</dbReference>
<dbReference type="GeneID" id="98001690"/>
<evidence type="ECO:0000313" key="3">
    <source>
        <dbReference type="EMBL" id="EEA89365.1"/>
    </source>
</evidence>
<dbReference type="eggNOG" id="COG4166">
    <property type="taxonomic scope" value="Bacteria"/>
</dbReference>
<reference evidence="3 4" key="1">
    <citation type="submission" date="2008-10" db="EMBL/GenBank/DDBJ databases">
        <title>Draft genome sequence of Collinsella stercoris (DSM 13279).</title>
        <authorList>
            <person name="Sudarsanam P."/>
            <person name="Ley R."/>
            <person name="Guruge J."/>
            <person name="Turnbaugh P.J."/>
            <person name="Mahowald M."/>
            <person name="Liep D."/>
            <person name="Gordon J."/>
        </authorList>
    </citation>
    <scope>NUCLEOTIDE SEQUENCE [LARGE SCALE GENOMIC DNA]</scope>
    <source>
        <strain evidence="3 4">DSM 13279</strain>
    </source>
</reference>
<reference evidence="3 4" key="2">
    <citation type="submission" date="2008-10" db="EMBL/GenBank/DDBJ databases">
        <authorList>
            <person name="Fulton L."/>
            <person name="Clifton S."/>
            <person name="Fulton B."/>
            <person name="Xu J."/>
            <person name="Minx P."/>
            <person name="Pepin K.H."/>
            <person name="Johnson M."/>
            <person name="Thiruvilangam P."/>
            <person name="Bhonagiri V."/>
            <person name="Nash W.E."/>
            <person name="Mardis E.R."/>
            <person name="Wilson R.K."/>
        </authorList>
    </citation>
    <scope>NUCLEOTIDE SEQUENCE [LARGE SCALE GENOMIC DNA]</scope>
    <source>
        <strain evidence="3 4">DSM 13279</strain>
    </source>
</reference>
<accession>B6GEE5</accession>
<dbReference type="PROSITE" id="PS51318">
    <property type="entry name" value="TAT"/>
    <property type="match status" value="1"/>
</dbReference>
<dbReference type="AlphaFoldDB" id="B6GEE5"/>
<dbReference type="GO" id="GO:0015833">
    <property type="term" value="P:peptide transport"/>
    <property type="evidence" value="ECO:0007669"/>
    <property type="project" value="TreeGrafter"/>
</dbReference>
<dbReference type="Pfam" id="PF00496">
    <property type="entry name" value="SBP_bac_5"/>
    <property type="match status" value="1"/>
</dbReference>
<dbReference type="Gene3D" id="3.10.105.10">
    <property type="entry name" value="Dipeptide-binding Protein, Domain 3"/>
    <property type="match status" value="1"/>
</dbReference>
<dbReference type="InterPro" id="IPR000914">
    <property type="entry name" value="SBP_5_dom"/>
</dbReference>
<keyword evidence="4" id="KW-1185">Reference proteome</keyword>
<dbReference type="CDD" id="cd00995">
    <property type="entry name" value="PBP2_NikA_DppA_OppA_like"/>
    <property type="match status" value="1"/>
</dbReference>